<keyword evidence="1" id="KW-0812">Transmembrane</keyword>
<feature type="transmembrane region" description="Helical" evidence="1">
    <location>
        <begin position="12"/>
        <end position="33"/>
    </location>
</feature>
<dbReference type="EMBL" id="MU157844">
    <property type="protein sequence ID" value="KAF9529680.1"/>
    <property type="molecule type" value="Genomic_DNA"/>
</dbReference>
<evidence type="ECO:0000313" key="3">
    <source>
        <dbReference type="Proteomes" id="UP000807306"/>
    </source>
</evidence>
<accession>A0A9P6EIG7</accession>
<gene>
    <name evidence="2" type="ORF">CPB83DRAFT_247371</name>
</gene>
<keyword evidence="3" id="KW-1185">Reference proteome</keyword>
<sequence>MDYLRSRIIATRSFCSLFLFFITSFFFGSNFIARCDYTTLFSINIFINSFSQATQHVLHLSYHPLRLHPFHLCACLPIHLVVLALGYWKLCSTVAIAWSFLLHSGYLLYHLDPVLPSCSFSTFLGICRAPPVAL</sequence>
<comment type="caution">
    <text evidence="2">The sequence shown here is derived from an EMBL/GenBank/DDBJ whole genome shotgun (WGS) entry which is preliminary data.</text>
</comment>
<organism evidence="2 3">
    <name type="scientific">Crepidotus variabilis</name>
    <dbReference type="NCBI Taxonomy" id="179855"/>
    <lineage>
        <taxon>Eukaryota</taxon>
        <taxon>Fungi</taxon>
        <taxon>Dikarya</taxon>
        <taxon>Basidiomycota</taxon>
        <taxon>Agaricomycotina</taxon>
        <taxon>Agaricomycetes</taxon>
        <taxon>Agaricomycetidae</taxon>
        <taxon>Agaricales</taxon>
        <taxon>Agaricineae</taxon>
        <taxon>Crepidotaceae</taxon>
        <taxon>Crepidotus</taxon>
    </lineage>
</organism>
<proteinExistence type="predicted"/>
<reference evidence="2" key="1">
    <citation type="submission" date="2020-11" db="EMBL/GenBank/DDBJ databases">
        <authorList>
            <consortium name="DOE Joint Genome Institute"/>
            <person name="Ahrendt S."/>
            <person name="Riley R."/>
            <person name="Andreopoulos W."/>
            <person name="Labutti K."/>
            <person name="Pangilinan J."/>
            <person name="Ruiz-Duenas F.J."/>
            <person name="Barrasa J.M."/>
            <person name="Sanchez-Garcia M."/>
            <person name="Camarero S."/>
            <person name="Miyauchi S."/>
            <person name="Serrano A."/>
            <person name="Linde D."/>
            <person name="Babiker R."/>
            <person name="Drula E."/>
            <person name="Ayuso-Fernandez I."/>
            <person name="Pacheco R."/>
            <person name="Padilla G."/>
            <person name="Ferreira P."/>
            <person name="Barriuso J."/>
            <person name="Kellner H."/>
            <person name="Castanera R."/>
            <person name="Alfaro M."/>
            <person name="Ramirez L."/>
            <person name="Pisabarro A.G."/>
            <person name="Kuo A."/>
            <person name="Tritt A."/>
            <person name="Lipzen A."/>
            <person name="He G."/>
            <person name="Yan M."/>
            <person name="Ng V."/>
            <person name="Cullen D."/>
            <person name="Martin F."/>
            <person name="Rosso M.-N."/>
            <person name="Henrissat B."/>
            <person name="Hibbett D."/>
            <person name="Martinez A.T."/>
            <person name="Grigoriev I.V."/>
        </authorList>
    </citation>
    <scope>NUCLEOTIDE SEQUENCE</scope>
    <source>
        <strain evidence="2">CBS 506.95</strain>
    </source>
</reference>
<dbReference type="Proteomes" id="UP000807306">
    <property type="component" value="Unassembled WGS sequence"/>
</dbReference>
<keyword evidence="1" id="KW-0472">Membrane</keyword>
<name>A0A9P6EIG7_9AGAR</name>
<evidence type="ECO:0000256" key="1">
    <source>
        <dbReference type="SAM" id="Phobius"/>
    </source>
</evidence>
<protein>
    <submittedName>
        <fullName evidence="2">Uncharacterized protein</fullName>
    </submittedName>
</protein>
<keyword evidence="1" id="KW-1133">Transmembrane helix</keyword>
<dbReference type="AlphaFoldDB" id="A0A9P6EIG7"/>
<evidence type="ECO:0000313" key="2">
    <source>
        <dbReference type="EMBL" id="KAF9529680.1"/>
    </source>
</evidence>